<evidence type="ECO:0000313" key="2">
    <source>
        <dbReference type="EMBL" id="KAJ8557112.1"/>
    </source>
</evidence>
<comment type="caution">
    <text evidence="2">The sequence shown here is derived from an EMBL/GenBank/DDBJ whole genome shotgun (WGS) entry which is preliminary data.</text>
</comment>
<dbReference type="AlphaFoldDB" id="A0A9Q1RHA1"/>
<organism evidence="2 3">
    <name type="scientific">Anisodus acutangulus</name>
    <dbReference type="NCBI Taxonomy" id="402998"/>
    <lineage>
        <taxon>Eukaryota</taxon>
        <taxon>Viridiplantae</taxon>
        <taxon>Streptophyta</taxon>
        <taxon>Embryophyta</taxon>
        <taxon>Tracheophyta</taxon>
        <taxon>Spermatophyta</taxon>
        <taxon>Magnoliopsida</taxon>
        <taxon>eudicotyledons</taxon>
        <taxon>Gunneridae</taxon>
        <taxon>Pentapetalae</taxon>
        <taxon>asterids</taxon>
        <taxon>lamiids</taxon>
        <taxon>Solanales</taxon>
        <taxon>Solanaceae</taxon>
        <taxon>Solanoideae</taxon>
        <taxon>Hyoscyameae</taxon>
        <taxon>Anisodus</taxon>
    </lineage>
</organism>
<sequence>MEGISSRLLHRHRIKEFQREVIPIEPMSVLESPDVLEKWIPIGDLEAPEVSTGARETTYQVNMIAISPTRGEAAGVLDSEASPSNPTPRGVMVDIPARVNLCTDLPVAAQILGSFLGPVGRIKLEVSDLENSLSQLVASILQSHLLLLATTTLKKAKDQTVELRALSSDVERLRAEAGKIRSTKARLRADNEMLLAVRASLAQRLEEIQREQEEREVELSSLTEVNKNLKAGEQANLSLVNEALREKLAQLKADRARLEAQSNELRGRRKADKYVADLDRNWVSGYSSCELVTLASPGYCRG</sequence>
<evidence type="ECO:0000256" key="1">
    <source>
        <dbReference type="SAM" id="Coils"/>
    </source>
</evidence>
<reference evidence="3" key="1">
    <citation type="journal article" date="2023" name="Proc. Natl. Acad. Sci. U.S.A.">
        <title>Genomic and structural basis for evolution of tropane alkaloid biosynthesis.</title>
        <authorList>
            <person name="Wanga Y.-J."/>
            <person name="Taina T."/>
            <person name="Yua J.-Y."/>
            <person name="Lia J."/>
            <person name="Xua B."/>
            <person name="Chenc J."/>
            <person name="D'Auriad J.C."/>
            <person name="Huanga J.-P."/>
            <person name="Huanga S.-X."/>
        </authorList>
    </citation>
    <scope>NUCLEOTIDE SEQUENCE [LARGE SCALE GENOMIC DNA]</scope>
    <source>
        <strain evidence="3">cv. KIB-2019</strain>
    </source>
</reference>
<accession>A0A9Q1RHA1</accession>
<feature type="coiled-coil region" evidence="1">
    <location>
        <begin position="156"/>
        <end position="268"/>
    </location>
</feature>
<name>A0A9Q1RHA1_9SOLA</name>
<dbReference type="EMBL" id="JAJAGQ010000007">
    <property type="protein sequence ID" value="KAJ8557112.1"/>
    <property type="molecule type" value="Genomic_DNA"/>
</dbReference>
<protein>
    <submittedName>
        <fullName evidence="2">Uncharacterized protein</fullName>
    </submittedName>
</protein>
<dbReference type="Proteomes" id="UP001152561">
    <property type="component" value="Unassembled WGS sequence"/>
</dbReference>
<proteinExistence type="predicted"/>
<gene>
    <name evidence="2" type="ORF">K7X08_002737</name>
</gene>
<evidence type="ECO:0000313" key="3">
    <source>
        <dbReference type="Proteomes" id="UP001152561"/>
    </source>
</evidence>
<keyword evidence="1" id="KW-0175">Coiled coil</keyword>
<keyword evidence="3" id="KW-1185">Reference proteome</keyword>
<dbReference type="OrthoDB" id="1328552at2759"/>